<evidence type="ECO:0000259" key="1">
    <source>
        <dbReference type="Pfam" id="PF25428"/>
    </source>
</evidence>
<gene>
    <name evidence="2" type="ORF">FNV43_RR14998</name>
</gene>
<feature type="domain" description="DUF7894" evidence="1">
    <location>
        <begin position="1"/>
        <end position="243"/>
    </location>
</feature>
<sequence length="243" mass="26747">MKVGSKVVFVFRDSDGFGSAISEALHPAPDNSSSLRSLEEPFELSLERYGIKDVKASGNILHFVDHQGLYQVSVLLMQNFEPPILACVVNEVLTQIAGENSSSLPTIVVPFVVASSKLKGDFRTLTKDDSKVSVYGVQIGPETDIIKAMATRTHKPSSTFQVHYEPLACLIQLARVLNLPTFVLLGQRGQCVSDKFVEELEILHELGGLLASSLNLCFSRDKITWKPKATPKNSEEPWRALYG</sequence>
<proteinExistence type="predicted"/>
<reference evidence="2" key="1">
    <citation type="submission" date="2020-03" db="EMBL/GenBank/DDBJ databases">
        <title>A high-quality chromosome-level genome assembly of a woody plant with both climbing and erect habits, Rhamnella rubrinervis.</title>
        <authorList>
            <person name="Lu Z."/>
            <person name="Yang Y."/>
            <person name="Zhu X."/>
            <person name="Sun Y."/>
        </authorList>
    </citation>
    <scope>NUCLEOTIDE SEQUENCE</scope>
    <source>
        <strain evidence="2">BYM</strain>
        <tissue evidence="2">Leaf</tissue>
    </source>
</reference>
<dbReference type="AlphaFoldDB" id="A0A8K0H4E1"/>
<dbReference type="Pfam" id="PF25428">
    <property type="entry name" value="DUF7894"/>
    <property type="match status" value="1"/>
</dbReference>
<keyword evidence="3" id="KW-1185">Reference proteome</keyword>
<dbReference type="EMBL" id="VOIH02000006">
    <property type="protein sequence ID" value="KAF3445303.1"/>
    <property type="molecule type" value="Genomic_DNA"/>
</dbReference>
<evidence type="ECO:0000313" key="3">
    <source>
        <dbReference type="Proteomes" id="UP000796880"/>
    </source>
</evidence>
<evidence type="ECO:0000313" key="2">
    <source>
        <dbReference type="EMBL" id="KAF3445303.1"/>
    </source>
</evidence>
<dbReference type="PANTHER" id="PTHR37221">
    <property type="entry name" value="OS02G0582400 PROTEIN"/>
    <property type="match status" value="1"/>
</dbReference>
<accession>A0A8K0H4E1</accession>
<dbReference type="Proteomes" id="UP000796880">
    <property type="component" value="Unassembled WGS sequence"/>
</dbReference>
<protein>
    <recommendedName>
        <fullName evidence="1">DUF7894 domain-containing protein</fullName>
    </recommendedName>
</protein>
<dbReference type="InterPro" id="IPR057216">
    <property type="entry name" value="DUF7894"/>
</dbReference>
<organism evidence="2 3">
    <name type="scientific">Rhamnella rubrinervis</name>
    <dbReference type="NCBI Taxonomy" id="2594499"/>
    <lineage>
        <taxon>Eukaryota</taxon>
        <taxon>Viridiplantae</taxon>
        <taxon>Streptophyta</taxon>
        <taxon>Embryophyta</taxon>
        <taxon>Tracheophyta</taxon>
        <taxon>Spermatophyta</taxon>
        <taxon>Magnoliopsida</taxon>
        <taxon>eudicotyledons</taxon>
        <taxon>Gunneridae</taxon>
        <taxon>Pentapetalae</taxon>
        <taxon>rosids</taxon>
        <taxon>fabids</taxon>
        <taxon>Rosales</taxon>
        <taxon>Rhamnaceae</taxon>
        <taxon>rhamnoid group</taxon>
        <taxon>Rhamneae</taxon>
        <taxon>Rhamnella</taxon>
    </lineage>
</organism>
<dbReference type="PANTHER" id="PTHR37221:SF1">
    <property type="entry name" value="OS02G0582400 PROTEIN"/>
    <property type="match status" value="1"/>
</dbReference>
<comment type="caution">
    <text evidence="2">The sequence shown here is derived from an EMBL/GenBank/DDBJ whole genome shotgun (WGS) entry which is preliminary data.</text>
</comment>
<dbReference type="OrthoDB" id="1927925at2759"/>
<name>A0A8K0H4E1_9ROSA</name>